<dbReference type="InterPro" id="IPR002516">
    <property type="entry name" value="Glyco_trans_11"/>
</dbReference>
<dbReference type="Gene3D" id="3.40.50.11350">
    <property type="match status" value="1"/>
</dbReference>
<dbReference type="GO" id="GO:0005975">
    <property type="term" value="P:carbohydrate metabolic process"/>
    <property type="evidence" value="ECO:0007669"/>
    <property type="project" value="InterPro"/>
</dbReference>
<accession>A0A7D5JWC9</accession>
<evidence type="ECO:0000256" key="2">
    <source>
        <dbReference type="ARBA" id="ARBA00022679"/>
    </source>
</evidence>
<dbReference type="PANTHER" id="PTHR11927">
    <property type="entry name" value="GALACTOSIDE 2-L-FUCOSYLTRANSFERASE"/>
    <property type="match status" value="1"/>
</dbReference>
<dbReference type="EMBL" id="MT586120">
    <property type="protein sequence ID" value="QLF86243.1"/>
    <property type="molecule type" value="Genomic_DNA"/>
</dbReference>
<sequence>MSFSFNHLGNHGHLGNQMFQYAALVGLSIKHNRPFCIPHEGVFGKHYYTELRSNIYDAFDINPIKGISSYPTVNEPSFEFSQAFFENPPTQNINLLGFYQSEKWFAHASDLVRKEFTFKQQYREIAEEIAEEMRKHLSGEVISLHIRRTDYVNNANHDCVGLDYYGEALKLVPEECKVIIFTDDPEWAKAQELFPDDRFFVSETNCPYIDMCLMTLCDYHIVANSSYSWWGAWLSNSKKVITPKTWFGPGLNHNTKDIYCDGWVIV</sequence>
<reference evidence="3 4" key="2">
    <citation type="submission" date="2020-07" db="EMBL/GenBank/DDBJ databases">
        <title>Signatures of coevolution in a cyanophage population.</title>
        <authorList>
            <person name="Abebe J."/>
        </authorList>
    </citation>
    <scope>NUCLEOTIDE SEQUENCE [LARGE SCALE GENOMIC DNA]</scope>
    <source>
        <strain evidence="3">0809CC03</strain>
    </source>
</reference>
<evidence type="ECO:0000313" key="3">
    <source>
        <dbReference type="EMBL" id="QLF86243.1"/>
    </source>
</evidence>
<reference evidence="3 4" key="1">
    <citation type="submission" date="2020-06" db="EMBL/GenBank/DDBJ databases">
        <authorList>
            <person name="Puxty R.J."/>
            <person name="Weihe C."/>
            <person name="Marston M.F."/>
            <person name="Martiny J.B.H."/>
        </authorList>
    </citation>
    <scope>NUCLEOTIDE SEQUENCE [LARGE SCALE GENOMIC DNA]</scope>
    <source>
        <strain evidence="3">0809CC03</strain>
    </source>
</reference>
<dbReference type="Pfam" id="PF01531">
    <property type="entry name" value="Glyco_transf_11"/>
    <property type="match status" value="1"/>
</dbReference>
<dbReference type="CDD" id="cd11301">
    <property type="entry name" value="Fut1_Fut2_like"/>
    <property type="match status" value="1"/>
</dbReference>
<proteinExistence type="predicted"/>
<dbReference type="GO" id="GO:0008107">
    <property type="term" value="F:galactoside 2-alpha-L-fucosyltransferase activity"/>
    <property type="evidence" value="ECO:0007669"/>
    <property type="project" value="InterPro"/>
</dbReference>
<dbReference type="GO" id="GO:0016020">
    <property type="term" value="C:membrane"/>
    <property type="evidence" value="ECO:0007669"/>
    <property type="project" value="InterPro"/>
</dbReference>
<gene>
    <name evidence="3" type="ORF">CC030809_00187</name>
</gene>
<keyword evidence="1" id="KW-0328">Glycosyltransferase</keyword>
<name>A0A7D5JWC9_9CAUD</name>
<protein>
    <recommendedName>
        <fullName evidence="5">Alpha-1,2-fucosyltransferase</fullName>
    </recommendedName>
</protein>
<dbReference type="Proteomes" id="UP000510897">
    <property type="component" value="Segment"/>
</dbReference>
<evidence type="ECO:0008006" key="5">
    <source>
        <dbReference type="Google" id="ProtNLM"/>
    </source>
</evidence>
<evidence type="ECO:0000256" key="1">
    <source>
        <dbReference type="ARBA" id="ARBA00022676"/>
    </source>
</evidence>
<keyword evidence="2" id="KW-0808">Transferase</keyword>
<evidence type="ECO:0000313" key="4">
    <source>
        <dbReference type="Proteomes" id="UP000510897"/>
    </source>
</evidence>
<dbReference type="PANTHER" id="PTHR11927:SF9">
    <property type="entry name" value="L-FUCOSYLTRANSFERASE"/>
    <property type="match status" value="1"/>
</dbReference>
<organism evidence="3 4">
    <name type="scientific">Synechococcus phage S-CAM7</name>
    <dbReference type="NCBI Taxonomy" id="1883368"/>
    <lineage>
        <taxon>Viruses</taxon>
        <taxon>Duplodnaviria</taxon>
        <taxon>Heunggongvirae</taxon>
        <taxon>Uroviricota</taxon>
        <taxon>Caudoviricetes</taxon>
        <taxon>Pantevenvirales</taxon>
        <taxon>Kyanoviridae</taxon>
        <taxon>Mazuvirus</taxon>
        <taxon>Mazuvirus scam7</taxon>
    </lineage>
</organism>